<evidence type="ECO:0000313" key="2">
    <source>
        <dbReference type="Proteomes" id="UP001054837"/>
    </source>
</evidence>
<evidence type="ECO:0000313" key="1">
    <source>
        <dbReference type="EMBL" id="GIY38068.1"/>
    </source>
</evidence>
<name>A0AAV4SUQ4_9ARAC</name>
<protein>
    <submittedName>
        <fullName evidence="1">Uncharacterized protein</fullName>
    </submittedName>
</protein>
<proteinExistence type="predicted"/>
<comment type="caution">
    <text evidence="1">The sequence shown here is derived from an EMBL/GenBank/DDBJ whole genome shotgun (WGS) entry which is preliminary data.</text>
</comment>
<dbReference type="AlphaFoldDB" id="A0AAV4SUQ4"/>
<accession>A0AAV4SUQ4</accession>
<reference evidence="1 2" key="1">
    <citation type="submission" date="2021-06" db="EMBL/GenBank/DDBJ databases">
        <title>Caerostris darwini draft genome.</title>
        <authorList>
            <person name="Kono N."/>
            <person name="Arakawa K."/>
        </authorList>
    </citation>
    <scope>NUCLEOTIDE SEQUENCE [LARGE SCALE GENOMIC DNA]</scope>
</reference>
<dbReference type="EMBL" id="BPLQ01008536">
    <property type="protein sequence ID" value="GIY38068.1"/>
    <property type="molecule type" value="Genomic_DNA"/>
</dbReference>
<keyword evidence="2" id="KW-1185">Reference proteome</keyword>
<organism evidence="1 2">
    <name type="scientific">Caerostris darwini</name>
    <dbReference type="NCBI Taxonomy" id="1538125"/>
    <lineage>
        <taxon>Eukaryota</taxon>
        <taxon>Metazoa</taxon>
        <taxon>Ecdysozoa</taxon>
        <taxon>Arthropoda</taxon>
        <taxon>Chelicerata</taxon>
        <taxon>Arachnida</taxon>
        <taxon>Araneae</taxon>
        <taxon>Araneomorphae</taxon>
        <taxon>Entelegynae</taxon>
        <taxon>Araneoidea</taxon>
        <taxon>Araneidae</taxon>
        <taxon>Caerostris</taxon>
    </lineage>
</organism>
<dbReference type="Proteomes" id="UP001054837">
    <property type="component" value="Unassembled WGS sequence"/>
</dbReference>
<gene>
    <name evidence="1" type="ORF">CDAR_399271</name>
</gene>
<sequence>MSQRPFQLLSNSLRDISEISASLLENCCTVGTPICMYLSEQRISLSMLLAWRHSISKPDQLMRRTLLKRQILRGIAPSKSIFQNILLLFLFFNKYFNFRTELHLFSSVVIALN</sequence>